<evidence type="ECO:0000256" key="2">
    <source>
        <dbReference type="ARBA" id="ARBA00022525"/>
    </source>
</evidence>
<dbReference type="Pfam" id="PF00353">
    <property type="entry name" value="HemolysinCabind"/>
    <property type="match status" value="3"/>
</dbReference>
<sequence length="832" mass="85178">MGAQMPARNGIRRRLKVLPVVAIVIAALPLASAAAQAPGLPRTFNATQVDSPEPTGGGSFGWGIASADLTGDGKLDLLVAQAQTTPTRVFIFDGTSGAHIDTIAPPELNPGGGDPTLAFTYIETMPDLGSCPGGDGPDAGRICDAATVGVGDGIPEIIVGGRAKRVNVANPEVEAVATDPALGRGYVIDGRTRAVLKRIDMPLADRQAQAALSASPQFARVMASPQALPPCAGSVAENNNQGVGPCPAMSRVSRIGDLDGQGQPDIVITARNFVETPAQAAATSQCRTAAAGNCTSGKAWAYRGELIAGTDPQAILDTAMYSIQNPLAQNAAGGQEFGGNLYRVGDINTNEATTNCDATPTNLTCAPEFVIPARNLSYPFANPTAEFAGVGAAFMINGRTGATITPPGGSNAQPAITSPEPQKLSQFSGSFNGGRPVGDLGASTAPDILLPAAFQNAPLSDDGKIWAFNAVGGGGGATGSWQFASMTDPNPYSGSNFGGSFTGVGNLVEGLDAPANELLVGGFHFDTYTEISNRAVEDVHFVNVQSGTNLMTVPNPAGARGEGFGVGLVPMGDLNDDGFLDFAASSYLANVRIGGDGRAFIFKSDNSPLPPPPTAAAPLAEGVRTPAAEGELLRPGTCANRSVGTDRGERIKGTIAGDEIFGFGGNDSISGYAGRDCIDGARDRDAAYGGDENDKLIGGSGSDRLYGQDDRDELFGGTGSDRLEGGDANDMLAGGASDDDLIGGSGSDRLFGEAGRDRIVGGGGRNQIDGGAGNDSIVSRNGERDRVICGRGRDRVHADRFDRLNGCEVVRTGGKITNRTVLPPRARTAANR</sequence>
<dbReference type="InterPro" id="IPR013519">
    <property type="entry name" value="Int_alpha_beta-p"/>
</dbReference>
<dbReference type="Gene3D" id="2.150.10.10">
    <property type="entry name" value="Serralysin-like metalloprotease, C-terminal"/>
    <property type="match status" value="2"/>
</dbReference>
<dbReference type="GO" id="GO:0005576">
    <property type="term" value="C:extracellular region"/>
    <property type="evidence" value="ECO:0007669"/>
    <property type="project" value="UniProtKB-SubCell"/>
</dbReference>
<accession>A0A6J4TRD0</accession>
<dbReference type="GO" id="GO:0004035">
    <property type="term" value="F:alkaline phosphatase activity"/>
    <property type="evidence" value="ECO:0007669"/>
    <property type="project" value="UniProtKB-EC"/>
</dbReference>
<dbReference type="EC" id="3.1.3.1" evidence="8"/>
<dbReference type="SMART" id="SM00191">
    <property type="entry name" value="Int_alpha"/>
    <property type="match status" value="2"/>
</dbReference>
<evidence type="ECO:0000256" key="7">
    <source>
        <dbReference type="SAM" id="SignalP"/>
    </source>
</evidence>
<keyword evidence="4" id="KW-0677">Repeat</keyword>
<dbReference type="SUPFAM" id="SSF69318">
    <property type="entry name" value="Integrin alpha N-terminal domain"/>
    <property type="match status" value="1"/>
</dbReference>
<organism evidence="8">
    <name type="scientific">uncultured Solirubrobacteraceae bacterium</name>
    <dbReference type="NCBI Taxonomy" id="1162706"/>
    <lineage>
        <taxon>Bacteria</taxon>
        <taxon>Bacillati</taxon>
        <taxon>Actinomycetota</taxon>
        <taxon>Thermoleophilia</taxon>
        <taxon>Solirubrobacterales</taxon>
        <taxon>Solirubrobacteraceae</taxon>
        <taxon>environmental samples</taxon>
    </lineage>
</organism>
<name>A0A6J4TRD0_9ACTN</name>
<keyword evidence="5" id="KW-0325">Glycoprotein</keyword>
<dbReference type="SUPFAM" id="SSF51120">
    <property type="entry name" value="beta-Roll"/>
    <property type="match status" value="1"/>
</dbReference>
<reference evidence="8" key="1">
    <citation type="submission" date="2020-02" db="EMBL/GenBank/DDBJ databases">
        <authorList>
            <person name="Meier V. D."/>
        </authorList>
    </citation>
    <scope>NUCLEOTIDE SEQUENCE</scope>
    <source>
        <strain evidence="8">AVDCRST_MAG67</strain>
    </source>
</reference>
<proteinExistence type="predicted"/>
<dbReference type="PANTHER" id="PTHR38340">
    <property type="entry name" value="S-LAYER PROTEIN"/>
    <property type="match status" value="1"/>
</dbReference>
<gene>
    <name evidence="8" type="ORF">AVDCRST_MAG67-3991</name>
</gene>
<dbReference type="Pfam" id="PF01839">
    <property type="entry name" value="FG-GAP"/>
    <property type="match status" value="1"/>
</dbReference>
<dbReference type="InterPro" id="IPR001343">
    <property type="entry name" value="Hemolysn_Ca-bd"/>
</dbReference>
<evidence type="ECO:0000256" key="6">
    <source>
        <dbReference type="SAM" id="MobiDB-lite"/>
    </source>
</evidence>
<dbReference type="GO" id="GO:0005509">
    <property type="term" value="F:calcium ion binding"/>
    <property type="evidence" value="ECO:0007669"/>
    <property type="project" value="InterPro"/>
</dbReference>
<dbReference type="InterPro" id="IPR013517">
    <property type="entry name" value="FG-GAP"/>
</dbReference>
<feature type="chain" id="PRO_5039708823" evidence="7">
    <location>
        <begin position="38"/>
        <end position="832"/>
    </location>
</feature>
<protein>
    <submittedName>
        <fullName evidence="8">Alkaline phosphatase</fullName>
        <ecNumber evidence="8">3.1.3.1</ecNumber>
    </submittedName>
</protein>
<dbReference type="AlphaFoldDB" id="A0A6J4TRD0"/>
<dbReference type="InterPro" id="IPR050557">
    <property type="entry name" value="RTX_toxin/Mannuronan_C5-epim"/>
</dbReference>
<keyword evidence="2" id="KW-0964">Secreted</keyword>
<feature type="region of interest" description="Disordered" evidence="6">
    <location>
        <begin position="688"/>
        <end position="727"/>
    </location>
</feature>
<evidence type="ECO:0000256" key="1">
    <source>
        <dbReference type="ARBA" id="ARBA00004613"/>
    </source>
</evidence>
<dbReference type="PANTHER" id="PTHR38340:SF1">
    <property type="entry name" value="S-LAYER PROTEIN"/>
    <property type="match status" value="1"/>
</dbReference>
<evidence type="ECO:0000313" key="8">
    <source>
        <dbReference type="EMBL" id="CAA9529985.1"/>
    </source>
</evidence>
<dbReference type="PRINTS" id="PR00313">
    <property type="entry name" value="CABNDNGRPT"/>
</dbReference>
<keyword evidence="3 7" id="KW-0732">Signal</keyword>
<feature type="signal peptide" evidence="7">
    <location>
        <begin position="1"/>
        <end position="37"/>
    </location>
</feature>
<evidence type="ECO:0000256" key="5">
    <source>
        <dbReference type="ARBA" id="ARBA00023180"/>
    </source>
</evidence>
<dbReference type="InterPro" id="IPR011049">
    <property type="entry name" value="Serralysin-like_metalloprot_C"/>
</dbReference>
<keyword evidence="8" id="KW-0378">Hydrolase</keyword>
<dbReference type="InterPro" id="IPR028994">
    <property type="entry name" value="Integrin_alpha_N"/>
</dbReference>
<evidence type="ECO:0000256" key="3">
    <source>
        <dbReference type="ARBA" id="ARBA00022729"/>
    </source>
</evidence>
<comment type="subcellular location">
    <subcellularLocation>
        <location evidence="1">Secreted</location>
    </subcellularLocation>
</comment>
<dbReference type="Gene3D" id="2.130.10.130">
    <property type="entry name" value="Integrin alpha, N-terminal"/>
    <property type="match status" value="2"/>
</dbReference>
<evidence type="ECO:0000256" key="4">
    <source>
        <dbReference type="ARBA" id="ARBA00022737"/>
    </source>
</evidence>
<dbReference type="EMBL" id="CADCVQ010000165">
    <property type="protein sequence ID" value="CAA9529985.1"/>
    <property type="molecule type" value="Genomic_DNA"/>
</dbReference>